<dbReference type="KEGG" id="pma:Pro_1141"/>
<gene>
    <name evidence="3" type="ordered locus">Pro_1141</name>
</gene>
<dbReference type="Pfam" id="PF03602">
    <property type="entry name" value="Cons_hypoth95"/>
    <property type="match status" value="1"/>
</dbReference>
<keyword evidence="1 3" id="KW-0489">Methyltransferase</keyword>
<evidence type="ECO:0000313" key="3">
    <source>
        <dbReference type="EMBL" id="AAQ00186.1"/>
    </source>
</evidence>
<dbReference type="eggNOG" id="COG0742">
    <property type="taxonomic scope" value="Bacteria"/>
</dbReference>
<organism evidence="3 4">
    <name type="scientific">Prochlorococcus marinus (strain SARG / CCMP1375 / SS120)</name>
    <dbReference type="NCBI Taxonomy" id="167539"/>
    <lineage>
        <taxon>Bacteria</taxon>
        <taxon>Bacillati</taxon>
        <taxon>Cyanobacteriota</taxon>
        <taxon>Cyanophyceae</taxon>
        <taxon>Synechococcales</taxon>
        <taxon>Prochlorococcaceae</taxon>
        <taxon>Prochlorococcus</taxon>
    </lineage>
</organism>
<protein>
    <submittedName>
        <fullName evidence="3">N6-adenine-specific methylase</fullName>
    </submittedName>
</protein>
<dbReference type="PIRSF" id="PIRSF004553">
    <property type="entry name" value="CHP00095"/>
    <property type="match status" value="1"/>
</dbReference>
<dbReference type="PROSITE" id="PS00092">
    <property type="entry name" value="N6_MTASE"/>
    <property type="match status" value="1"/>
</dbReference>
<dbReference type="Proteomes" id="UP000001420">
    <property type="component" value="Chromosome"/>
</dbReference>
<dbReference type="GO" id="GO:0003676">
    <property type="term" value="F:nucleic acid binding"/>
    <property type="evidence" value="ECO:0007669"/>
    <property type="project" value="InterPro"/>
</dbReference>
<dbReference type="EnsemblBacteria" id="AAQ00186">
    <property type="protein sequence ID" value="AAQ00186"/>
    <property type="gene ID" value="Pro_1141"/>
</dbReference>
<dbReference type="EMBL" id="AE017126">
    <property type="protein sequence ID" value="AAQ00186.1"/>
    <property type="molecule type" value="Genomic_DNA"/>
</dbReference>
<dbReference type="PATRIC" id="fig|167539.5.peg.1194"/>
<dbReference type="Gene3D" id="3.40.50.150">
    <property type="entry name" value="Vaccinia Virus protein VP39"/>
    <property type="match status" value="1"/>
</dbReference>
<evidence type="ECO:0000256" key="2">
    <source>
        <dbReference type="ARBA" id="ARBA00022679"/>
    </source>
</evidence>
<dbReference type="RefSeq" id="WP_011125293.1">
    <property type="nucleotide sequence ID" value="NC_005042.1"/>
</dbReference>
<dbReference type="GO" id="GO:0031167">
    <property type="term" value="P:rRNA methylation"/>
    <property type="evidence" value="ECO:0007669"/>
    <property type="project" value="InterPro"/>
</dbReference>
<keyword evidence="4" id="KW-1185">Reference proteome</keyword>
<evidence type="ECO:0000313" key="4">
    <source>
        <dbReference type="Proteomes" id="UP000001420"/>
    </source>
</evidence>
<dbReference type="CDD" id="cd02440">
    <property type="entry name" value="AdoMet_MTases"/>
    <property type="match status" value="1"/>
</dbReference>
<dbReference type="InterPro" id="IPR029063">
    <property type="entry name" value="SAM-dependent_MTases_sf"/>
</dbReference>
<accession>Q7VBF4</accession>
<dbReference type="NCBIfam" id="TIGR00095">
    <property type="entry name" value="16S rRNA (guanine(966)-N(2))-methyltransferase RsmD"/>
    <property type="match status" value="1"/>
</dbReference>
<dbReference type="GO" id="GO:0008168">
    <property type="term" value="F:methyltransferase activity"/>
    <property type="evidence" value="ECO:0007669"/>
    <property type="project" value="UniProtKB-KW"/>
</dbReference>
<dbReference type="HOGENOM" id="CLU_075826_0_2_3"/>
<name>Q7VBF4_PROMA</name>
<keyword evidence="2" id="KW-0808">Transferase</keyword>
<dbReference type="InterPro" id="IPR002052">
    <property type="entry name" value="DNA_methylase_N6_adenine_CS"/>
</dbReference>
<evidence type="ECO:0000256" key="1">
    <source>
        <dbReference type="ARBA" id="ARBA00022603"/>
    </source>
</evidence>
<dbReference type="STRING" id="167539.Pro_1141"/>
<dbReference type="OrthoDB" id="9803017at2"/>
<proteinExistence type="predicted"/>
<dbReference type="PANTHER" id="PTHR43542">
    <property type="entry name" value="METHYLTRANSFERASE"/>
    <property type="match status" value="1"/>
</dbReference>
<dbReference type="AlphaFoldDB" id="Q7VBF4"/>
<dbReference type="PANTHER" id="PTHR43542:SF1">
    <property type="entry name" value="METHYLTRANSFERASE"/>
    <property type="match status" value="1"/>
</dbReference>
<sequence length="200" mass="22689">MKSQLRLIGGRKLKSPIGDLVRPTTARVREALMNILKEDIENSNWLDLYSGSGAIGCEAIQRGANTVVAIEQNKKIYQLCENNLSVVSKANKKEVSVQVINSDVNKFLKSGFKNYIQKSPKKLHSKDFYFDYIYIDPPYKKDPYYYILENLLLGNWVVSKCLAICEFSLEKGIDVPPRWITKDQKSYGSTGLLFLTPNLG</sequence>
<dbReference type="InterPro" id="IPR004398">
    <property type="entry name" value="RNA_MeTrfase_RsmD"/>
</dbReference>
<reference evidence="3 4" key="1">
    <citation type="journal article" date="2003" name="Proc. Natl. Acad. Sci. U.S.A.">
        <title>Genome sequence of the cyanobacterium Prochlorococcus marinus SS120, a nearly minimal oxyphototrophic genome.</title>
        <authorList>
            <person name="Dufresne A."/>
            <person name="Salanoubat M."/>
            <person name="Partensky F."/>
            <person name="Artiguenave F."/>
            <person name="Axmann I.M."/>
            <person name="Barbe V."/>
            <person name="Duprat S."/>
            <person name="Galperin M.Y."/>
            <person name="Koonin E.V."/>
            <person name="Le Gall F."/>
            <person name="Makarova K.S."/>
            <person name="Ostrowski M."/>
            <person name="Oztas S."/>
            <person name="Robert C."/>
            <person name="Rogozin I.B."/>
            <person name="Scanlan D.J."/>
            <person name="Tandeau de Marsac N."/>
            <person name="Weissenbach J."/>
            <person name="Wincker P."/>
            <person name="Wolf Y.I."/>
            <person name="Hess W.R."/>
        </authorList>
    </citation>
    <scope>NUCLEOTIDE SEQUENCE [LARGE SCALE GENOMIC DNA]</scope>
    <source>
        <strain evidence="4">SARG / CCMP1375 / SS120</strain>
    </source>
</reference>
<dbReference type="SUPFAM" id="SSF53335">
    <property type="entry name" value="S-adenosyl-L-methionine-dependent methyltransferases"/>
    <property type="match status" value="1"/>
</dbReference>